<reference evidence="2" key="2">
    <citation type="submission" date="2021-04" db="EMBL/GenBank/DDBJ databases">
        <authorList>
            <person name="Gilroy R."/>
        </authorList>
    </citation>
    <scope>NUCLEOTIDE SEQUENCE</scope>
    <source>
        <strain evidence="2">5134</strain>
    </source>
</reference>
<feature type="region of interest" description="Disordered" evidence="1">
    <location>
        <begin position="17"/>
        <end position="54"/>
    </location>
</feature>
<accession>A0A9D1Z1Y6</accession>
<gene>
    <name evidence="2" type="ORF">H9828_01770</name>
</gene>
<dbReference type="EMBL" id="DXDA01000016">
    <property type="protein sequence ID" value="HIY68126.1"/>
    <property type="molecule type" value="Genomic_DNA"/>
</dbReference>
<organism evidence="2 3">
    <name type="scientific">Candidatus Alistipes intestinigallinarum</name>
    <dbReference type="NCBI Taxonomy" id="2838440"/>
    <lineage>
        <taxon>Bacteria</taxon>
        <taxon>Pseudomonadati</taxon>
        <taxon>Bacteroidota</taxon>
        <taxon>Bacteroidia</taxon>
        <taxon>Bacteroidales</taxon>
        <taxon>Rikenellaceae</taxon>
        <taxon>Alistipes</taxon>
    </lineage>
</organism>
<comment type="caution">
    <text evidence="2">The sequence shown here is derived from an EMBL/GenBank/DDBJ whole genome shotgun (WGS) entry which is preliminary data.</text>
</comment>
<proteinExistence type="predicted"/>
<dbReference type="Proteomes" id="UP000886844">
    <property type="component" value="Unassembled WGS sequence"/>
</dbReference>
<name>A0A9D1Z1Y6_9BACT</name>
<evidence type="ECO:0000256" key="1">
    <source>
        <dbReference type="SAM" id="MobiDB-lite"/>
    </source>
</evidence>
<reference evidence="2" key="1">
    <citation type="journal article" date="2021" name="PeerJ">
        <title>Extensive microbial diversity within the chicken gut microbiome revealed by metagenomics and culture.</title>
        <authorList>
            <person name="Gilroy R."/>
            <person name="Ravi A."/>
            <person name="Getino M."/>
            <person name="Pursley I."/>
            <person name="Horton D.L."/>
            <person name="Alikhan N.F."/>
            <person name="Baker D."/>
            <person name="Gharbi K."/>
            <person name="Hall N."/>
            <person name="Watson M."/>
            <person name="Adriaenssens E.M."/>
            <person name="Foster-Nyarko E."/>
            <person name="Jarju S."/>
            <person name="Secka A."/>
            <person name="Antonio M."/>
            <person name="Oren A."/>
            <person name="Chaudhuri R.R."/>
            <person name="La Ragione R."/>
            <person name="Hildebrand F."/>
            <person name="Pallen M.J."/>
        </authorList>
    </citation>
    <scope>NUCLEOTIDE SEQUENCE</scope>
    <source>
        <strain evidence="2">5134</strain>
    </source>
</reference>
<protein>
    <submittedName>
        <fullName evidence="2">Uncharacterized protein</fullName>
    </submittedName>
</protein>
<feature type="compositionally biased region" description="Basic residues" evidence="1">
    <location>
        <begin position="22"/>
        <end position="33"/>
    </location>
</feature>
<dbReference type="AlphaFoldDB" id="A0A9D1Z1Y6"/>
<evidence type="ECO:0000313" key="3">
    <source>
        <dbReference type="Proteomes" id="UP000886844"/>
    </source>
</evidence>
<sequence length="72" mass="8273">MAGIFFEDNNERSKAVSAVQNRRIRAKRRRWNRSGKVAATEKSKRRKGKEEKRGWIGVRQVRGGTGCVEQAE</sequence>
<evidence type="ECO:0000313" key="2">
    <source>
        <dbReference type="EMBL" id="HIY68126.1"/>
    </source>
</evidence>